<dbReference type="CDD" id="cd05171">
    <property type="entry name" value="PIKKc_ATM"/>
    <property type="match status" value="1"/>
</dbReference>
<feature type="region of interest" description="Disordered" evidence="15">
    <location>
        <begin position="2652"/>
        <end position="2686"/>
    </location>
</feature>
<evidence type="ECO:0000256" key="5">
    <source>
        <dbReference type="ARBA" id="ARBA00022527"/>
    </source>
</evidence>
<feature type="region of interest" description="Disordered" evidence="15">
    <location>
        <begin position="622"/>
        <end position="642"/>
    </location>
</feature>
<dbReference type="InterPro" id="IPR003152">
    <property type="entry name" value="FATC_dom"/>
</dbReference>
<comment type="function">
    <text evidence="14">Serine/threonine protein kinase which activates checkpoint signaling upon genotoxic stresses such as ionizing radiation (IR), ultraviolet light (UV), or DNA replication stalling, thereby acting as a DNA damage sensor. Recognizes the substrate consensus sequence [ST]-Q. Phosphorylates histone H2A to form H2AS128ph (gamma-H2A) at sites of DNA damage, involved in the regulation of DNA damage response mechanism. Required for the control of telomere length and genome stability.</text>
</comment>
<dbReference type="SUPFAM" id="SSF56112">
    <property type="entry name" value="Protein kinase-like (PK-like)"/>
    <property type="match status" value="1"/>
</dbReference>
<dbReference type="InterPro" id="IPR014009">
    <property type="entry name" value="PIK_FAT"/>
</dbReference>
<dbReference type="GO" id="GO:0005524">
    <property type="term" value="F:ATP binding"/>
    <property type="evidence" value="ECO:0007669"/>
    <property type="project" value="UniProtKB-KW"/>
</dbReference>
<feature type="region of interest" description="Disordered" evidence="15">
    <location>
        <begin position="62"/>
        <end position="99"/>
    </location>
</feature>
<dbReference type="GO" id="GO:0000781">
    <property type="term" value="C:chromosome, telomeric region"/>
    <property type="evidence" value="ECO:0007669"/>
    <property type="project" value="UniProtKB-SubCell"/>
</dbReference>
<gene>
    <name evidence="19" type="primary">TEL1</name>
    <name evidence="19" type="ORF">C6P46_004999</name>
</gene>
<evidence type="ECO:0000256" key="11">
    <source>
        <dbReference type="ARBA" id="ARBA00023242"/>
    </source>
</evidence>
<feature type="domain" description="PI3K/PI4K catalytic" evidence="16">
    <location>
        <begin position="2790"/>
        <end position="3105"/>
    </location>
</feature>
<evidence type="ECO:0000256" key="12">
    <source>
        <dbReference type="ARBA" id="ARBA00047899"/>
    </source>
</evidence>
<name>A0A9P7B504_RHOMI</name>
<dbReference type="PROSITE" id="PS00916">
    <property type="entry name" value="PI3_4_KINASE_2"/>
    <property type="match status" value="1"/>
</dbReference>
<feature type="domain" description="FATC" evidence="18">
    <location>
        <begin position="3106"/>
        <end position="3138"/>
    </location>
</feature>
<comment type="catalytic activity">
    <reaction evidence="13">
        <text>L-seryl-[protein] + ATP = O-phospho-L-seryl-[protein] + ADP + H(+)</text>
        <dbReference type="Rhea" id="RHEA:17989"/>
        <dbReference type="Rhea" id="RHEA-COMP:9863"/>
        <dbReference type="Rhea" id="RHEA-COMP:11604"/>
        <dbReference type="ChEBI" id="CHEBI:15378"/>
        <dbReference type="ChEBI" id="CHEBI:29999"/>
        <dbReference type="ChEBI" id="CHEBI:30616"/>
        <dbReference type="ChEBI" id="CHEBI:83421"/>
        <dbReference type="ChEBI" id="CHEBI:456216"/>
        <dbReference type="EC" id="2.7.11.1"/>
    </reaction>
</comment>
<dbReference type="Pfam" id="PF02260">
    <property type="entry name" value="FATC"/>
    <property type="match status" value="1"/>
</dbReference>
<dbReference type="SMART" id="SM01343">
    <property type="entry name" value="FATC"/>
    <property type="match status" value="1"/>
</dbReference>
<comment type="subcellular location">
    <subcellularLocation>
        <location evidence="14">Chromosome</location>
        <location evidence="14">Telomere</location>
    </subcellularLocation>
    <subcellularLocation>
        <location evidence="1 14">Nucleus</location>
    </subcellularLocation>
</comment>
<dbReference type="PROSITE" id="PS51190">
    <property type="entry name" value="FATC"/>
    <property type="match status" value="1"/>
</dbReference>
<comment type="caution">
    <text evidence="19">The sequence shown here is derived from an EMBL/GenBank/DDBJ whole genome shotgun (WGS) entry which is preliminary data.</text>
</comment>
<evidence type="ECO:0000256" key="1">
    <source>
        <dbReference type="ARBA" id="ARBA00004123"/>
    </source>
</evidence>
<dbReference type="GO" id="GO:0035556">
    <property type="term" value="P:intracellular signal transduction"/>
    <property type="evidence" value="ECO:0007669"/>
    <property type="project" value="UniProtKB-ARBA"/>
</dbReference>
<dbReference type="PROSITE" id="PS51189">
    <property type="entry name" value="FAT"/>
    <property type="match status" value="1"/>
</dbReference>
<dbReference type="InterPro" id="IPR021668">
    <property type="entry name" value="TAN"/>
</dbReference>
<keyword evidence="8 14" id="KW-0227">DNA damage</keyword>
<evidence type="ECO:0000256" key="9">
    <source>
        <dbReference type="ARBA" id="ARBA00022777"/>
    </source>
</evidence>
<dbReference type="Gene3D" id="3.30.1010.10">
    <property type="entry name" value="Phosphatidylinositol 3-kinase Catalytic Subunit, Chain A, domain 4"/>
    <property type="match status" value="1"/>
</dbReference>
<evidence type="ECO:0000256" key="15">
    <source>
        <dbReference type="SAM" id="MobiDB-lite"/>
    </source>
</evidence>
<evidence type="ECO:0000313" key="20">
    <source>
        <dbReference type="Proteomes" id="UP000777482"/>
    </source>
</evidence>
<evidence type="ECO:0000256" key="13">
    <source>
        <dbReference type="ARBA" id="ARBA00048679"/>
    </source>
</evidence>
<keyword evidence="14" id="KW-0158">Chromosome</keyword>
<keyword evidence="7 14" id="KW-0547">Nucleotide-binding</keyword>
<feature type="compositionally biased region" description="Basic and acidic residues" evidence="15">
    <location>
        <begin position="86"/>
        <end position="99"/>
    </location>
</feature>
<dbReference type="InterPro" id="IPR011009">
    <property type="entry name" value="Kinase-like_dom_sf"/>
</dbReference>
<dbReference type="InterPro" id="IPR038980">
    <property type="entry name" value="ATM_plant"/>
</dbReference>
<evidence type="ECO:0000313" key="19">
    <source>
        <dbReference type="EMBL" id="KAG0659796.1"/>
    </source>
</evidence>
<dbReference type="Gene3D" id="1.10.1070.11">
    <property type="entry name" value="Phosphatidylinositol 3-/4-kinase, catalytic domain"/>
    <property type="match status" value="1"/>
</dbReference>
<keyword evidence="6 14" id="KW-0808">Transferase</keyword>
<dbReference type="InterPro" id="IPR018936">
    <property type="entry name" value="PI3/4_kinase_CS"/>
</dbReference>
<keyword evidence="11 14" id="KW-0539">Nucleus</keyword>
<organism evidence="19 20">
    <name type="scientific">Rhodotorula mucilaginosa</name>
    <name type="common">Yeast</name>
    <name type="synonym">Rhodotorula rubra</name>
    <dbReference type="NCBI Taxonomy" id="5537"/>
    <lineage>
        <taxon>Eukaryota</taxon>
        <taxon>Fungi</taxon>
        <taxon>Dikarya</taxon>
        <taxon>Basidiomycota</taxon>
        <taxon>Pucciniomycotina</taxon>
        <taxon>Microbotryomycetes</taxon>
        <taxon>Sporidiobolales</taxon>
        <taxon>Sporidiobolaceae</taxon>
        <taxon>Rhodotorula</taxon>
    </lineage>
</organism>
<proteinExistence type="inferred from homology"/>
<evidence type="ECO:0000256" key="7">
    <source>
        <dbReference type="ARBA" id="ARBA00022741"/>
    </source>
</evidence>
<dbReference type="InterPro" id="IPR044107">
    <property type="entry name" value="PIKKc_ATM"/>
</dbReference>
<sequence>MDDVNLRERESPPRQLDSLFFTTTRGSPNELARLASPTPTTLRSGSRSFLDGVRSKYRPLSARSRALGETEGKRRLSSSRTGGQRVCEEDAKTEAGQRETDDAMTAFRDFQEVLVKLESDKIKERSEGVARCRAFFGSNRNLNALGQDSRHSWIQALQIMFGVVIKERNTLVQKKTAATEKRLEEAAQMVRLAAVKLYKVVNRKTAKAIIAHLTQLTAVAGKLQPFALTYMKALRAVLSYQPHLEHLDERAWTDIVMLCFSAVLGDKIRIGQDFVDDTVLDIDEDGVGPTGALRTSAEEEVVMPTKTRRTATATEIELLGVIEVAFRSRSSPFLTYAQAIFRKFLRFFRLFPSETSAHLSAVTALNRAFAEVDLNDQHSMKQIGRHLWPHLVALWSTKNASLKEQLVMALRYLFPFVVPVHAHAKQHESERDVLARAKELYDAVLTEPTIRWREAYEIDIDHLGLGIRAKSTTTAPYHANTFRIGADFDEKDAIAWSVVELGADALARIYEVDDAVVGTSEQAGADTLSPPREDSRSHLSVSQLEDPLSVLLDSLTDPSVASNVVTFRLQILLFLVDRHWQTLTAEARARIGDALVPLLSLSDVQIQRWTCLLAASLVNTRSEDPVGSGTAQTPGGRGRLPSGSRWDQVWQLALRKLAVSEVARSAAHLANVLLAHDQVGTAVLTDSVESFVKDLDVQTAYFPSDTVCLFFEWCMAIATSDARLAYLKVHDKMLAWLTTGWAALDGIHRLHAFGQHRPHADPLSVPCLTSLIGRLTGVSTAPTAPMPYLVPDCPIATMAIELSETARIRDYINAKVPPYHRDGDDDDKAVVEARLRTPADFDATGGVPEDLGHTRPRKIAAWLLKTLALLRQQAAGNEQYWSSMTAEQARRHLDIACLTLEVEGTFSASDISPNRRLSREAVDLVIDLAPTLTLKRWTSSDRARVLCALSPILVGRPRNMQAVEYPVLLDPGVASDISPRRLPKKHDSNGGSTSNRFPVLLTIWKTEEARRTLDELATVARYLLSENAEGSQASAESGPDPTGTQASQRIKDLEQSQRADDFEDIRVGSSRSADVGDGTGQGASRSQSAVIGTCVEIFASVEMAGAASAKPARLREVLEAVVAAPSGEEAIAIAEEAFAAARSGTAQFGLAQAEAVLEHIGGELLPDYRYARNERFALVVLQFLDCTAHLWVAADASHDDLAARARAVISWVIDMLRKKTLTSWRVRLQFTAFLDRYLVRDPGQRHWDLNGSAPRSDDGRMITPTTIIPYMLSDADFRVRFLAASSTAKLFELCAELGLSEDALFNDIRDNTITNVVETERMLTQILCNANMVIMAGSRRRAPYQLLVRISGQSPELAEVAIVTLQGVATRLGFKSLAQLYLYYARYFTWSDLRNAQTKPASEIAERLPYRACGFDTLRDARLADFGRTASWILQYNEANDAFLTMCEVIGRSPQEVRRDCFAESCALAIVLGQTDVVQVANRLSEFAYGAGAVDVRQQEQLFDSALDEIVAEAFSLVWSREWPIGAPAFLQHDPKAGAAFADLLKLDEPYISYAEPPPPHFQPEQIIAAAEWLDTQRRVFSTSAIVFSVMQRLLSAVSDAVFVSDRCRRLLALAMALALAHRTTRDLTIQAFLIDGMTSILAEGDVVCLAAPMLESSFAVALQLVGKSKPGAAASRRLCEQLLNAARACESLRGVALDAQEEAAAQRLYAALEAGVQKLTLFGEATVAEAALLWPRPTFALASISIDQICQALASSFAPIDKFPIATKLLAHPQYPELLGRPDRRKVAWHLMQAVRPDALPSSEDSLAFARIVYDLAGEYEPPSVGDPECTKIETLGVAKPDNMDGARKLMVGLVLDQLRNDDRRTADLAFQAARLVFGIDGTAALFADDAKDAEGTGNLVAKLAWPALQRPDRRRRPGPRTLNELESHDWVRMSADTDPWSKNLAELLADVLAAKDPLFGQVVPIARASASFARAILPPLCHSLLLSGAVADDGVPTAALSSYFQRLLGYADAAVESVGLVVDVIVSLRKHARPEIRSSQPSRFDTWLSIPWIYVAQGAIKTGRHLTALLCLDLAHEYDHLFAVNAQGHPYSRAHDDKAQQLLYAIYENIDEPDGFYGRQSSDVREALLRRYRHEGNWDGAFKAWGARHEAQVYHPDRRDSAATGGVVAALASFGFNRLALDVWQPARLSGSLAEKDIASDLPYELAWRTDVWDLPVERAATSTSSATLYTALKACRTSRSADSARTLTIDALTLEVQKFGRVCLDYPKPDPNTTSTLLALREAVDFGTVTSEPGLVAQMAGVPEETSFRDAEKILATRNSLLRGLRAREQVDQVGDQFVSELYKAATEAQKACLVELSRLGRQRGHLQESLNAITVAREISGTDQALDIDEELAQVLWAQGEHKTAITLLANVQEASTKRLAVIFSRLGEWTAEARLHSSKEVLDRYFEPAIRALDREVDNKERSQVHIAFARFADGQHEELRDMAKERNIRFAAYEKRKNLELKEMERRLQDGSLESGDIKRTRKQAEDHLEDDRRQLIEAQQLAKDMLWRALHNYALALTTSDAHDDHVFRFCALWLSCADDDDLHGKLKKPLADVPSHKFVFLAYQLSARLTKSPKPTAAASNIQTLVYRLCTQHPFHSLYPVQSLRSTEGGSAPSSRSSRRSSTMSRESSVGLGSNNSRAQAADDLLEKAKRSDRLRPRIEAVELVCCAYAEWASFNLKSHSAYLVDSSADSRQLKKGPLPIVRTLKIKARVQNLPIPVTTFHLPVDPTGRYDESTFPSIAKYDDYFETAGGIHLPKIVVCRGSDGVGYKQLLKGDDDIRQDAVMEQAFDLVNSLLAKDEGGRRRNLRIRTYKVVPLQNRNGLLEFVRNTVPLGSILASLYDKLAPNLPKKARDSLRQIEQRYKSSYDRQVPLKDETFRKILKDTPPLFRHHFWMKHKVPALWFDMRLNYSRSVATTSIIGHVVGLGDRHVSNILMDEARGELVHIDLGIAFDQGKRLPIPELVPFRLTQNLVDGFGMTGVEGVFRRCCEETLRVLRERSSVIMTILEVFKHDPLQSWAVSAEMAKRIQGSSDADAEALEELPDDADRALGIIRAKLDDRLSVEYTVNKLIQEATEVTHLARIFSGWQPYF</sequence>
<dbReference type="GO" id="GO:0004674">
    <property type="term" value="F:protein serine/threonine kinase activity"/>
    <property type="evidence" value="ECO:0007669"/>
    <property type="project" value="UniProtKB-KW"/>
</dbReference>
<feature type="compositionally biased region" description="Low complexity" evidence="15">
    <location>
        <begin position="2654"/>
        <end position="2677"/>
    </location>
</feature>
<dbReference type="EMBL" id="PUHQ01000050">
    <property type="protein sequence ID" value="KAG0659796.1"/>
    <property type="molecule type" value="Genomic_DNA"/>
</dbReference>
<dbReference type="EC" id="2.7.11.1" evidence="3 14"/>
<protein>
    <recommendedName>
        <fullName evidence="4 14">Serine/threonine-protein kinase Tel1</fullName>
        <ecNumber evidence="3 14">2.7.11.1</ecNumber>
    </recommendedName>
</protein>
<dbReference type="PANTHER" id="PTHR37079">
    <property type="entry name" value="SERINE/THREONINE-PROTEIN KINASE ATM"/>
    <property type="match status" value="1"/>
</dbReference>
<dbReference type="PANTHER" id="PTHR37079:SF4">
    <property type="entry name" value="SERINE_THREONINE-PROTEIN KINASE ATM"/>
    <property type="match status" value="1"/>
</dbReference>
<dbReference type="Pfam" id="PF00454">
    <property type="entry name" value="PI3_PI4_kinase"/>
    <property type="match status" value="1"/>
</dbReference>
<keyword evidence="14" id="KW-0779">Telomere</keyword>
<keyword evidence="14" id="KW-0156">Chromatin regulator</keyword>
<evidence type="ECO:0000256" key="2">
    <source>
        <dbReference type="ARBA" id="ARBA00010769"/>
    </source>
</evidence>
<feature type="region of interest" description="Disordered" evidence="15">
    <location>
        <begin position="1"/>
        <end position="47"/>
    </location>
</feature>
<feature type="compositionally biased region" description="Polar residues" evidence="15">
    <location>
        <begin position="37"/>
        <end position="47"/>
    </location>
</feature>
<dbReference type="InterPro" id="IPR036940">
    <property type="entry name" value="PI3/4_kinase_cat_sf"/>
</dbReference>
<dbReference type="GO" id="GO:0005634">
    <property type="term" value="C:nucleus"/>
    <property type="evidence" value="ECO:0007669"/>
    <property type="project" value="UniProtKB-SubCell"/>
</dbReference>
<reference evidence="19 20" key="1">
    <citation type="submission" date="2020-11" db="EMBL/GenBank/DDBJ databases">
        <title>Kefir isolates.</title>
        <authorList>
            <person name="Marcisauskas S."/>
            <person name="Kim Y."/>
            <person name="Blasche S."/>
        </authorList>
    </citation>
    <scope>NUCLEOTIDE SEQUENCE [LARGE SCALE GENOMIC DNA]</scope>
    <source>
        <strain evidence="19 20">KR</strain>
    </source>
</reference>
<dbReference type="PROSITE" id="PS50290">
    <property type="entry name" value="PI3_4_KINASE_3"/>
    <property type="match status" value="1"/>
</dbReference>
<dbReference type="Proteomes" id="UP000777482">
    <property type="component" value="Unassembled WGS sequence"/>
</dbReference>
<dbReference type="SMART" id="SM00146">
    <property type="entry name" value="PI3Kc"/>
    <property type="match status" value="1"/>
</dbReference>
<feature type="region of interest" description="Disordered" evidence="15">
    <location>
        <begin position="1029"/>
        <end position="1085"/>
    </location>
</feature>
<evidence type="ECO:0000256" key="4">
    <source>
        <dbReference type="ARBA" id="ARBA00014619"/>
    </source>
</evidence>
<feature type="domain" description="FAT" evidence="17">
    <location>
        <begin position="2056"/>
        <end position="2655"/>
    </location>
</feature>
<evidence type="ECO:0000259" key="17">
    <source>
        <dbReference type="PROSITE" id="PS51189"/>
    </source>
</evidence>
<accession>A0A9P7B504</accession>
<evidence type="ECO:0000259" key="16">
    <source>
        <dbReference type="PROSITE" id="PS50290"/>
    </source>
</evidence>
<evidence type="ECO:0000256" key="14">
    <source>
        <dbReference type="RuleBase" id="RU365027"/>
    </source>
</evidence>
<dbReference type="PROSITE" id="PS00915">
    <property type="entry name" value="PI3_4_KINASE_1"/>
    <property type="match status" value="1"/>
</dbReference>
<dbReference type="SMART" id="SM01342">
    <property type="entry name" value="TAN"/>
    <property type="match status" value="1"/>
</dbReference>
<keyword evidence="10 14" id="KW-0067">ATP-binding</keyword>
<dbReference type="GO" id="GO:0006325">
    <property type="term" value="P:chromatin organization"/>
    <property type="evidence" value="ECO:0007669"/>
    <property type="project" value="UniProtKB-KW"/>
</dbReference>
<dbReference type="InterPro" id="IPR000403">
    <property type="entry name" value="PI3/4_kinase_cat_dom"/>
</dbReference>
<keyword evidence="5 14" id="KW-0723">Serine/threonine-protein kinase</keyword>
<keyword evidence="20" id="KW-1185">Reference proteome</keyword>
<evidence type="ECO:0000256" key="3">
    <source>
        <dbReference type="ARBA" id="ARBA00012513"/>
    </source>
</evidence>
<feature type="compositionally biased region" description="Basic and acidic residues" evidence="15">
    <location>
        <begin position="1"/>
        <end position="12"/>
    </location>
</feature>
<evidence type="ECO:0000259" key="18">
    <source>
        <dbReference type="PROSITE" id="PS51190"/>
    </source>
</evidence>
<evidence type="ECO:0000256" key="6">
    <source>
        <dbReference type="ARBA" id="ARBA00022679"/>
    </source>
</evidence>
<feature type="compositionally biased region" description="Basic and acidic residues" evidence="15">
    <location>
        <begin position="1049"/>
        <end position="1066"/>
    </location>
</feature>
<dbReference type="OrthoDB" id="381190at2759"/>
<keyword evidence="9 14" id="KW-0418">Kinase</keyword>
<comment type="catalytic activity">
    <reaction evidence="12 14">
        <text>L-threonyl-[protein] + ATP = O-phospho-L-threonyl-[protein] + ADP + H(+)</text>
        <dbReference type="Rhea" id="RHEA:46608"/>
        <dbReference type="Rhea" id="RHEA-COMP:11060"/>
        <dbReference type="Rhea" id="RHEA-COMP:11605"/>
        <dbReference type="ChEBI" id="CHEBI:15378"/>
        <dbReference type="ChEBI" id="CHEBI:30013"/>
        <dbReference type="ChEBI" id="CHEBI:30616"/>
        <dbReference type="ChEBI" id="CHEBI:61977"/>
        <dbReference type="ChEBI" id="CHEBI:456216"/>
        <dbReference type="EC" id="2.7.11.1"/>
    </reaction>
</comment>
<dbReference type="Pfam" id="PF11640">
    <property type="entry name" value="TAN"/>
    <property type="match status" value="1"/>
</dbReference>
<dbReference type="GO" id="GO:0006281">
    <property type="term" value="P:DNA repair"/>
    <property type="evidence" value="ECO:0007669"/>
    <property type="project" value="InterPro"/>
</dbReference>
<evidence type="ECO:0000256" key="8">
    <source>
        <dbReference type="ARBA" id="ARBA00022763"/>
    </source>
</evidence>
<evidence type="ECO:0000256" key="10">
    <source>
        <dbReference type="ARBA" id="ARBA00022840"/>
    </source>
</evidence>
<comment type="similarity">
    <text evidence="2 14">Belongs to the PI3/PI4-kinase family. ATM subfamily.</text>
</comment>